<dbReference type="GO" id="GO:0009306">
    <property type="term" value="P:protein secretion"/>
    <property type="evidence" value="ECO:0007669"/>
    <property type="project" value="InterPro"/>
</dbReference>
<name>A0A919IJE1_9ACTN</name>
<dbReference type="AlphaFoldDB" id="A0A919IJE1"/>
<organism evidence="1 2">
    <name type="scientific">Actinoplanes cyaneus</name>
    <dbReference type="NCBI Taxonomy" id="52696"/>
    <lineage>
        <taxon>Bacteria</taxon>
        <taxon>Bacillati</taxon>
        <taxon>Actinomycetota</taxon>
        <taxon>Actinomycetes</taxon>
        <taxon>Micromonosporales</taxon>
        <taxon>Micromonosporaceae</taxon>
        <taxon>Actinoplanes</taxon>
    </lineage>
</organism>
<accession>A0A919IJE1</accession>
<evidence type="ECO:0008006" key="3">
    <source>
        <dbReference type="Google" id="ProtNLM"/>
    </source>
</evidence>
<keyword evidence="2" id="KW-1185">Reference proteome</keyword>
<dbReference type="Pfam" id="PF10824">
    <property type="entry name" value="T7SS_ESX_EspC"/>
    <property type="match status" value="1"/>
</dbReference>
<dbReference type="RefSeq" id="WP_203740035.1">
    <property type="nucleotide sequence ID" value="NZ_BAAAUC010000034.1"/>
</dbReference>
<sequence>MTLPTPEEVSVATNALRTEAGKWEEQAGRLSTLSGDAAGMQFGRLEAGLFQMLVTPYNDIISAVSARCAEGAASMKEIASTLRNAANTYEAEDQAGAHRISGIY</sequence>
<dbReference type="InterPro" id="IPR022536">
    <property type="entry name" value="EspC"/>
</dbReference>
<protein>
    <recommendedName>
        <fullName evidence="3">ESX-1 secretion-associated protein</fullName>
    </recommendedName>
</protein>
<reference evidence="1" key="1">
    <citation type="submission" date="2021-01" db="EMBL/GenBank/DDBJ databases">
        <title>Whole genome shotgun sequence of Actinoplanes cyaneus NBRC 14990.</title>
        <authorList>
            <person name="Komaki H."/>
            <person name="Tamura T."/>
        </authorList>
    </citation>
    <scope>NUCLEOTIDE SEQUENCE</scope>
    <source>
        <strain evidence="1">NBRC 14990</strain>
    </source>
</reference>
<gene>
    <name evidence="1" type="ORF">Acy02nite_24240</name>
</gene>
<proteinExistence type="predicted"/>
<dbReference type="Proteomes" id="UP000619479">
    <property type="component" value="Unassembled WGS sequence"/>
</dbReference>
<dbReference type="EMBL" id="BOMH01000017">
    <property type="protein sequence ID" value="GID64543.1"/>
    <property type="molecule type" value="Genomic_DNA"/>
</dbReference>
<evidence type="ECO:0000313" key="2">
    <source>
        <dbReference type="Proteomes" id="UP000619479"/>
    </source>
</evidence>
<comment type="caution">
    <text evidence="1">The sequence shown here is derived from an EMBL/GenBank/DDBJ whole genome shotgun (WGS) entry which is preliminary data.</text>
</comment>
<evidence type="ECO:0000313" key="1">
    <source>
        <dbReference type="EMBL" id="GID64543.1"/>
    </source>
</evidence>